<dbReference type="EC" id="2.7.13.3" evidence="2"/>
<evidence type="ECO:0000259" key="4">
    <source>
        <dbReference type="PROSITE" id="PS50109"/>
    </source>
</evidence>
<evidence type="ECO:0000256" key="3">
    <source>
        <dbReference type="ARBA" id="ARBA00022777"/>
    </source>
</evidence>
<dbReference type="SUPFAM" id="SSF55781">
    <property type="entry name" value="GAF domain-like"/>
    <property type="match status" value="1"/>
</dbReference>
<dbReference type="CDD" id="cd00082">
    <property type="entry name" value="HisKA"/>
    <property type="match status" value="1"/>
</dbReference>
<dbReference type="Gene3D" id="1.10.287.130">
    <property type="match status" value="1"/>
</dbReference>
<dbReference type="SMART" id="SM00065">
    <property type="entry name" value="GAF"/>
    <property type="match status" value="1"/>
</dbReference>
<dbReference type="GO" id="GO:0000155">
    <property type="term" value="F:phosphorelay sensor kinase activity"/>
    <property type="evidence" value="ECO:0007669"/>
    <property type="project" value="InterPro"/>
</dbReference>
<dbReference type="InterPro" id="IPR005467">
    <property type="entry name" value="His_kinase_dom"/>
</dbReference>
<keyword evidence="6" id="KW-1185">Reference proteome</keyword>
<comment type="catalytic activity">
    <reaction evidence="1">
        <text>ATP + protein L-histidine = ADP + protein N-phospho-L-histidine.</text>
        <dbReference type="EC" id="2.7.13.3"/>
    </reaction>
</comment>
<sequence>MSVSVFSVVPEGNVANKSAMSPQTWPCCSLQRLSWAERQQRRSQAIAALGLSLSSSIPAWEEAVQMAARFLGVPIAVITLADSQTEYVRAAYGLSSLGLGNPLSQQRQIPLTEGLGAYLLDSEQPLVVTDTLENPVLAQSNLVMTYGVRAYGGVPLMTSQGICIGTLAVMDVQPRSFTAQELGFLAMAARWGMGEYECHRATLSAPQVPLASLVGEVRLNLISQLTQELRSPLTTVLGMTTMLSREIYGPLTPKQREYTDIVHRSSQILMALVEELVDLNPPEAERVDLVPTTVDIEALGQQVLDTLAPLADASAQTLNLSIEPGANHWILDQRVVKQILYHLVFSIMQVAGDNGNLRIHACRRDNNLALALWLSNPWLGEGLPHEVLTVLQASPVPCQPPHSLLGLLLGQHLVQRHGGQLTIQGSEDSDCRLMVLLPGLEGTKARLELGHSAEVEATCQR</sequence>
<dbReference type="SUPFAM" id="SSF55874">
    <property type="entry name" value="ATPase domain of HSP90 chaperone/DNA topoisomerase II/histidine kinase"/>
    <property type="match status" value="1"/>
</dbReference>
<dbReference type="EMBL" id="MRCG01000012">
    <property type="protein sequence ID" value="OKH46569.1"/>
    <property type="molecule type" value="Genomic_DNA"/>
</dbReference>
<dbReference type="Proteomes" id="UP000185557">
    <property type="component" value="Unassembled WGS sequence"/>
</dbReference>
<dbReference type="InterPro" id="IPR003661">
    <property type="entry name" value="HisK_dim/P_dom"/>
</dbReference>
<reference evidence="5 6" key="1">
    <citation type="submission" date="2016-11" db="EMBL/GenBank/DDBJ databases">
        <title>Draft Genome Sequences of Nine Cyanobacterial Strains from Diverse Habitats.</title>
        <authorList>
            <person name="Zhu T."/>
            <person name="Hou S."/>
            <person name="Lu X."/>
            <person name="Hess W.R."/>
        </authorList>
    </citation>
    <scope>NUCLEOTIDE SEQUENCE [LARGE SCALE GENOMIC DNA]</scope>
    <source>
        <strain evidence="5 6">NIES-30</strain>
    </source>
</reference>
<dbReference type="Pfam" id="PF00512">
    <property type="entry name" value="HisKA"/>
    <property type="match status" value="1"/>
</dbReference>
<dbReference type="Gene3D" id="3.30.450.40">
    <property type="match status" value="1"/>
</dbReference>
<name>A0A1U7J345_9CYAN</name>
<dbReference type="PANTHER" id="PTHR43102">
    <property type="entry name" value="SLR1143 PROTEIN"/>
    <property type="match status" value="1"/>
</dbReference>
<accession>A0A1U7J345</accession>
<comment type="caution">
    <text evidence="5">The sequence shown here is derived from an EMBL/GenBank/DDBJ whole genome shotgun (WGS) entry which is preliminary data.</text>
</comment>
<dbReference type="SMART" id="SM00388">
    <property type="entry name" value="HisKA"/>
    <property type="match status" value="1"/>
</dbReference>
<dbReference type="STRING" id="549789.NIES30_15830"/>
<dbReference type="RefSeq" id="WP_073609400.1">
    <property type="nucleotide sequence ID" value="NZ_MRCG01000012.1"/>
</dbReference>
<dbReference type="PROSITE" id="PS50109">
    <property type="entry name" value="HIS_KIN"/>
    <property type="match status" value="1"/>
</dbReference>
<protein>
    <recommendedName>
        <fullName evidence="2">histidine kinase</fullName>
        <ecNumber evidence="2">2.7.13.3</ecNumber>
    </recommendedName>
</protein>
<dbReference type="InterPro" id="IPR036890">
    <property type="entry name" value="HATPase_C_sf"/>
</dbReference>
<keyword evidence="3" id="KW-0418">Kinase</keyword>
<dbReference type="InterPro" id="IPR036097">
    <property type="entry name" value="HisK_dim/P_sf"/>
</dbReference>
<dbReference type="OrthoDB" id="475234at2"/>
<dbReference type="PANTHER" id="PTHR43102:SF2">
    <property type="entry name" value="GAF DOMAIN-CONTAINING PROTEIN"/>
    <property type="match status" value="1"/>
</dbReference>
<evidence type="ECO:0000256" key="2">
    <source>
        <dbReference type="ARBA" id="ARBA00012438"/>
    </source>
</evidence>
<evidence type="ECO:0000313" key="6">
    <source>
        <dbReference type="Proteomes" id="UP000185557"/>
    </source>
</evidence>
<evidence type="ECO:0000256" key="1">
    <source>
        <dbReference type="ARBA" id="ARBA00000085"/>
    </source>
</evidence>
<dbReference type="SUPFAM" id="SSF47384">
    <property type="entry name" value="Homodimeric domain of signal transducing histidine kinase"/>
    <property type="match status" value="1"/>
</dbReference>
<dbReference type="Pfam" id="PF01590">
    <property type="entry name" value="GAF"/>
    <property type="match status" value="1"/>
</dbReference>
<proteinExistence type="predicted"/>
<dbReference type="AlphaFoldDB" id="A0A1U7J345"/>
<keyword evidence="3" id="KW-0808">Transferase</keyword>
<feature type="domain" description="Histidine kinase" evidence="4">
    <location>
        <begin position="224"/>
        <end position="441"/>
    </location>
</feature>
<dbReference type="InterPro" id="IPR029016">
    <property type="entry name" value="GAF-like_dom_sf"/>
</dbReference>
<evidence type="ECO:0000313" key="5">
    <source>
        <dbReference type="EMBL" id="OKH46569.1"/>
    </source>
</evidence>
<gene>
    <name evidence="5" type="ORF">NIES30_15830</name>
</gene>
<dbReference type="InterPro" id="IPR003018">
    <property type="entry name" value="GAF"/>
</dbReference>
<organism evidence="5 6">
    <name type="scientific">Phormidium tenue NIES-30</name>
    <dbReference type="NCBI Taxonomy" id="549789"/>
    <lineage>
        <taxon>Bacteria</taxon>
        <taxon>Bacillati</taxon>
        <taxon>Cyanobacteriota</taxon>
        <taxon>Cyanophyceae</taxon>
        <taxon>Oscillatoriophycideae</taxon>
        <taxon>Oscillatoriales</taxon>
        <taxon>Oscillatoriaceae</taxon>
        <taxon>Phormidium</taxon>
    </lineage>
</organism>
<dbReference type="Gene3D" id="3.30.565.10">
    <property type="entry name" value="Histidine kinase-like ATPase, C-terminal domain"/>
    <property type="match status" value="1"/>
</dbReference>